<feature type="transmembrane region" description="Helical" evidence="1">
    <location>
        <begin position="23"/>
        <end position="43"/>
    </location>
</feature>
<keyword evidence="1" id="KW-0472">Membrane</keyword>
<reference evidence="3" key="2">
    <citation type="submission" date="2021-04" db="EMBL/GenBank/DDBJ databases">
        <authorList>
            <person name="Gilroy R."/>
        </authorList>
    </citation>
    <scope>NUCLEOTIDE SEQUENCE</scope>
    <source>
        <strain evidence="3">USAMLcec3-2134</strain>
    </source>
</reference>
<sequence>MEVEFDVKIDAGALYDYMLRHTYSSAAGILGTAVGALGIVMFLMNGYPLYLIFGGFLLVYQPVSLWLRAKKQAQNPTFSKPLHYRMTEEGVAVSQGGEEQFQRWELMHRAVSTGRSLILYTGRVNASIFPRKDLGEKQAEVIAMISKHMPPKKVQIRM</sequence>
<organism evidence="3 4">
    <name type="scientific">Candidatus Eisenbergiella merdigallinarum</name>
    <dbReference type="NCBI Taxonomy" id="2838552"/>
    <lineage>
        <taxon>Bacteria</taxon>
        <taxon>Bacillati</taxon>
        <taxon>Bacillota</taxon>
        <taxon>Clostridia</taxon>
        <taxon>Lachnospirales</taxon>
        <taxon>Lachnospiraceae</taxon>
        <taxon>Eisenbergiella</taxon>
    </lineage>
</organism>
<dbReference type="AlphaFoldDB" id="A0A9D2MQA6"/>
<name>A0A9D2MQA6_9FIRM</name>
<evidence type="ECO:0000256" key="1">
    <source>
        <dbReference type="SAM" id="Phobius"/>
    </source>
</evidence>
<dbReference type="Proteomes" id="UP000886883">
    <property type="component" value="Unassembled WGS sequence"/>
</dbReference>
<dbReference type="Pfam" id="PF14317">
    <property type="entry name" value="YcxB"/>
    <property type="match status" value="1"/>
</dbReference>
<proteinExistence type="predicted"/>
<keyword evidence="1" id="KW-1133">Transmembrane helix</keyword>
<accession>A0A9D2MQA6</accession>
<reference evidence="3" key="1">
    <citation type="journal article" date="2021" name="PeerJ">
        <title>Extensive microbial diversity within the chicken gut microbiome revealed by metagenomics and culture.</title>
        <authorList>
            <person name="Gilroy R."/>
            <person name="Ravi A."/>
            <person name="Getino M."/>
            <person name="Pursley I."/>
            <person name="Horton D.L."/>
            <person name="Alikhan N.F."/>
            <person name="Baker D."/>
            <person name="Gharbi K."/>
            <person name="Hall N."/>
            <person name="Watson M."/>
            <person name="Adriaenssens E.M."/>
            <person name="Foster-Nyarko E."/>
            <person name="Jarju S."/>
            <person name="Secka A."/>
            <person name="Antonio M."/>
            <person name="Oren A."/>
            <person name="Chaudhuri R.R."/>
            <person name="La Ragione R."/>
            <person name="Hildebrand F."/>
            <person name="Pallen M.J."/>
        </authorList>
    </citation>
    <scope>NUCLEOTIDE SEQUENCE</scope>
    <source>
        <strain evidence="3">USAMLcec3-2134</strain>
    </source>
</reference>
<feature type="transmembrane region" description="Helical" evidence="1">
    <location>
        <begin position="49"/>
        <end position="67"/>
    </location>
</feature>
<dbReference type="EMBL" id="DWXE01000015">
    <property type="protein sequence ID" value="HJB90714.1"/>
    <property type="molecule type" value="Genomic_DNA"/>
</dbReference>
<comment type="caution">
    <text evidence="3">The sequence shown here is derived from an EMBL/GenBank/DDBJ whole genome shotgun (WGS) entry which is preliminary data.</text>
</comment>
<dbReference type="InterPro" id="IPR025588">
    <property type="entry name" value="YcxB-like_C"/>
</dbReference>
<feature type="domain" description="YcxB-like C-terminal" evidence="2">
    <location>
        <begin position="87"/>
        <end position="140"/>
    </location>
</feature>
<evidence type="ECO:0000259" key="2">
    <source>
        <dbReference type="Pfam" id="PF14317"/>
    </source>
</evidence>
<protein>
    <submittedName>
        <fullName evidence="3">YcxB family protein</fullName>
    </submittedName>
</protein>
<gene>
    <name evidence="3" type="ORF">H9763_04510</name>
</gene>
<evidence type="ECO:0000313" key="3">
    <source>
        <dbReference type="EMBL" id="HJB90714.1"/>
    </source>
</evidence>
<evidence type="ECO:0000313" key="4">
    <source>
        <dbReference type="Proteomes" id="UP000886883"/>
    </source>
</evidence>
<keyword evidence="1" id="KW-0812">Transmembrane</keyword>